<accession>A0A164RN61</accession>
<evidence type="ECO:0000256" key="2">
    <source>
        <dbReference type="ARBA" id="ARBA00012732"/>
    </source>
</evidence>
<keyword evidence="7" id="KW-1015">Disulfide bond</keyword>
<evidence type="ECO:0000256" key="1">
    <source>
        <dbReference type="ARBA" id="ARBA00000632"/>
    </source>
</evidence>
<evidence type="ECO:0000256" key="7">
    <source>
        <dbReference type="PIRSR" id="PIRSR608597-3"/>
    </source>
</evidence>
<feature type="disulfide bond" evidence="7">
    <location>
        <begin position="33"/>
        <end position="120"/>
    </location>
</feature>
<feature type="signal peptide" evidence="8">
    <location>
        <begin position="1"/>
        <end position="23"/>
    </location>
</feature>
<dbReference type="GO" id="GO:0042742">
    <property type="term" value="P:defense response to bacterium"/>
    <property type="evidence" value="ECO:0007669"/>
    <property type="project" value="UniProtKB-KW"/>
</dbReference>
<feature type="disulfide bond" evidence="7">
    <location>
        <begin position="90"/>
        <end position="96"/>
    </location>
</feature>
<proteinExistence type="predicted"/>
<dbReference type="Pfam" id="PF05497">
    <property type="entry name" value="Destabilase"/>
    <property type="match status" value="1"/>
</dbReference>
<name>A0A164RN61_9CRUS</name>
<evidence type="ECO:0000313" key="10">
    <source>
        <dbReference type="Proteomes" id="UP000076858"/>
    </source>
</evidence>
<comment type="caution">
    <text evidence="9">The sequence shown here is derived from an EMBL/GenBank/DDBJ whole genome shotgun (WGS) entry which is preliminary data.</text>
</comment>
<keyword evidence="3" id="KW-0929">Antimicrobial</keyword>
<keyword evidence="6" id="KW-0326">Glycosidase</keyword>
<dbReference type="PANTHER" id="PTHR11195">
    <property type="entry name" value="DESTABILASE-RELATED"/>
    <property type="match status" value="1"/>
</dbReference>
<dbReference type="AlphaFoldDB" id="A0A164RN61"/>
<evidence type="ECO:0000256" key="8">
    <source>
        <dbReference type="SAM" id="SignalP"/>
    </source>
</evidence>
<dbReference type="InterPro" id="IPR018247">
    <property type="entry name" value="EF_Hand_1_Ca_BS"/>
</dbReference>
<protein>
    <recommendedName>
        <fullName evidence="2">lysozyme</fullName>
        <ecNumber evidence="2">3.2.1.17</ecNumber>
    </recommendedName>
</protein>
<dbReference type="FunFam" id="1.10.530.10:FF:000019">
    <property type="entry name" value="lysozyme"/>
    <property type="match status" value="1"/>
</dbReference>
<comment type="catalytic activity">
    <reaction evidence="1">
        <text>Hydrolysis of (1-&gt;4)-beta-linkages between N-acetylmuramic acid and N-acetyl-D-glucosamine residues in a peptidoglycan and between N-acetyl-D-glucosamine residues in chitodextrins.</text>
        <dbReference type="EC" id="3.2.1.17"/>
    </reaction>
</comment>
<dbReference type="PANTHER" id="PTHR11195:SF22">
    <property type="entry name" value="LYSOZYME"/>
    <property type="match status" value="1"/>
</dbReference>
<dbReference type="PROSITE" id="PS51909">
    <property type="entry name" value="LYSOZYME_I"/>
    <property type="match status" value="1"/>
</dbReference>
<feature type="disulfide bond" evidence="7">
    <location>
        <begin position="50"/>
        <end position="58"/>
    </location>
</feature>
<dbReference type="EC" id="3.2.1.17" evidence="2"/>
<dbReference type="Proteomes" id="UP000076858">
    <property type="component" value="Unassembled WGS sequence"/>
</dbReference>
<keyword evidence="10" id="KW-1185">Reference proteome</keyword>
<evidence type="ECO:0000256" key="4">
    <source>
        <dbReference type="ARBA" id="ARBA00022638"/>
    </source>
</evidence>
<dbReference type="InterPro" id="IPR008597">
    <property type="entry name" value="Invert_lysozyme"/>
</dbReference>
<dbReference type="Gene3D" id="1.10.530.10">
    <property type="match status" value="1"/>
</dbReference>
<dbReference type="PROSITE" id="PS00018">
    <property type="entry name" value="EF_HAND_1"/>
    <property type="match status" value="1"/>
</dbReference>
<evidence type="ECO:0000313" key="9">
    <source>
        <dbReference type="EMBL" id="KZS08800.1"/>
    </source>
</evidence>
<dbReference type="CDD" id="cd16890">
    <property type="entry name" value="lyz_i"/>
    <property type="match status" value="1"/>
</dbReference>
<keyword evidence="5" id="KW-0378">Hydrolase</keyword>
<keyword evidence="4" id="KW-0081">Bacteriolytic enzyme</keyword>
<dbReference type="STRING" id="35525.A0A164RN61"/>
<keyword evidence="8" id="KW-0732">Signal</keyword>
<feature type="disulfide bond" evidence="7">
    <location>
        <begin position="38"/>
        <end position="44"/>
    </location>
</feature>
<evidence type="ECO:0000256" key="6">
    <source>
        <dbReference type="ARBA" id="ARBA00023295"/>
    </source>
</evidence>
<evidence type="ECO:0000256" key="3">
    <source>
        <dbReference type="ARBA" id="ARBA00022529"/>
    </source>
</evidence>
<gene>
    <name evidence="9" type="ORF">APZ42_027468</name>
</gene>
<reference evidence="9 10" key="1">
    <citation type="submission" date="2016-03" db="EMBL/GenBank/DDBJ databases">
        <title>EvidentialGene: Evidence-directed Construction of Genes on Genomes.</title>
        <authorList>
            <person name="Gilbert D.G."/>
            <person name="Choi J.-H."/>
            <person name="Mockaitis K."/>
            <person name="Colbourne J."/>
            <person name="Pfrender M."/>
        </authorList>
    </citation>
    <scope>NUCLEOTIDE SEQUENCE [LARGE SCALE GENOMIC DNA]</scope>
    <source>
        <strain evidence="9 10">Xinb3</strain>
        <tissue evidence="9">Complete organism</tissue>
    </source>
</reference>
<dbReference type="GO" id="GO:0031640">
    <property type="term" value="P:killing of cells of another organism"/>
    <property type="evidence" value="ECO:0007669"/>
    <property type="project" value="UniProtKB-KW"/>
</dbReference>
<evidence type="ECO:0000256" key="5">
    <source>
        <dbReference type="ARBA" id="ARBA00022801"/>
    </source>
</evidence>
<sequence length="159" mass="16832">MLLKIAAVCLFAILALFSPVVQGQVASVVPEDCLGCLCQASTGCNMTIPCTSGHQYLCGPFLISWAYWADAGKFVLANDDPERKGAFEACVQDAVCAGETVRGYMAKFAQDCNGDGAINCDDYAHLHILGGFGCNAPIAQTPFYQGYLACRNTVQSLSG</sequence>
<feature type="chain" id="PRO_5007852913" description="lysozyme" evidence="8">
    <location>
        <begin position="24"/>
        <end position="159"/>
    </location>
</feature>
<dbReference type="GO" id="GO:0003796">
    <property type="term" value="F:lysozyme activity"/>
    <property type="evidence" value="ECO:0007669"/>
    <property type="project" value="UniProtKB-EC"/>
</dbReference>
<organism evidence="9 10">
    <name type="scientific">Daphnia magna</name>
    <dbReference type="NCBI Taxonomy" id="35525"/>
    <lineage>
        <taxon>Eukaryota</taxon>
        <taxon>Metazoa</taxon>
        <taxon>Ecdysozoa</taxon>
        <taxon>Arthropoda</taxon>
        <taxon>Crustacea</taxon>
        <taxon>Branchiopoda</taxon>
        <taxon>Diplostraca</taxon>
        <taxon>Cladocera</taxon>
        <taxon>Anomopoda</taxon>
        <taxon>Daphniidae</taxon>
        <taxon>Daphnia</taxon>
    </lineage>
</organism>
<dbReference type="OrthoDB" id="6337871at2759"/>
<dbReference type="EMBL" id="LRGB01002190">
    <property type="protein sequence ID" value="KZS08800.1"/>
    <property type="molecule type" value="Genomic_DNA"/>
</dbReference>